<dbReference type="InterPro" id="IPR051093">
    <property type="entry name" value="Neuroligin/BSAL"/>
</dbReference>
<keyword evidence="5" id="KW-1185">Reference proteome</keyword>
<dbReference type="Proteomes" id="UP000015103">
    <property type="component" value="Unassembled WGS sequence"/>
</dbReference>
<dbReference type="AlphaFoldDB" id="T1HQB0"/>
<accession>T1HQB0</accession>
<dbReference type="VEuPathDB" id="VectorBase:RPRC006234"/>
<organism evidence="4 5">
    <name type="scientific">Rhodnius prolixus</name>
    <name type="common">Triatomid bug</name>
    <dbReference type="NCBI Taxonomy" id="13249"/>
    <lineage>
        <taxon>Eukaryota</taxon>
        <taxon>Metazoa</taxon>
        <taxon>Ecdysozoa</taxon>
        <taxon>Arthropoda</taxon>
        <taxon>Hexapoda</taxon>
        <taxon>Insecta</taxon>
        <taxon>Pterygota</taxon>
        <taxon>Neoptera</taxon>
        <taxon>Paraneoptera</taxon>
        <taxon>Hemiptera</taxon>
        <taxon>Heteroptera</taxon>
        <taxon>Panheteroptera</taxon>
        <taxon>Cimicomorpha</taxon>
        <taxon>Reduviidae</taxon>
        <taxon>Triatominae</taxon>
        <taxon>Rhodnius</taxon>
    </lineage>
</organism>
<dbReference type="Pfam" id="PF00135">
    <property type="entry name" value="COesterase"/>
    <property type="match status" value="1"/>
</dbReference>
<evidence type="ECO:0000313" key="5">
    <source>
        <dbReference type="Proteomes" id="UP000015103"/>
    </source>
</evidence>
<evidence type="ECO:0000259" key="3">
    <source>
        <dbReference type="Pfam" id="PF00135"/>
    </source>
</evidence>
<dbReference type="EnsemblMetazoa" id="RPRC006234-RA">
    <property type="protein sequence ID" value="RPRC006234-PA"/>
    <property type="gene ID" value="RPRC006234"/>
</dbReference>
<dbReference type="InterPro" id="IPR002018">
    <property type="entry name" value="CarbesteraseB"/>
</dbReference>
<dbReference type="InParanoid" id="T1HQB0"/>
<evidence type="ECO:0000256" key="2">
    <source>
        <dbReference type="ARBA" id="ARBA00023180"/>
    </source>
</evidence>
<dbReference type="STRING" id="13249.T1HQB0"/>
<comment type="similarity">
    <text evidence="1">Belongs to the type-B carboxylesterase/lipase family.</text>
</comment>
<proteinExistence type="inferred from homology"/>
<dbReference type="SUPFAM" id="SSF53474">
    <property type="entry name" value="alpha/beta-Hydrolases"/>
    <property type="match status" value="1"/>
</dbReference>
<evidence type="ECO:0000256" key="1">
    <source>
        <dbReference type="ARBA" id="ARBA00005964"/>
    </source>
</evidence>
<dbReference type="PANTHER" id="PTHR43903">
    <property type="entry name" value="NEUROLIGIN"/>
    <property type="match status" value="1"/>
</dbReference>
<name>T1HQB0_RHOPR</name>
<dbReference type="HOGENOM" id="CLU_1995410_0_0_1"/>
<dbReference type="Gene3D" id="3.40.50.1820">
    <property type="entry name" value="alpha/beta hydrolase"/>
    <property type="match status" value="1"/>
</dbReference>
<evidence type="ECO:0000313" key="4">
    <source>
        <dbReference type="EnsemblMetazoa" id="RPRC006234-PA"/>
    </source>
</evidence>
<feature type="domain" description="Carboxylesterase type B" evidence="3">
    <location>
        <begin position="31"/>
        <end position="108"/>
    </location>
</feature>
<keyword evidence="2" id="KW-0325">Glycoprotein</keyword>
<dbReference type="eggNOG" id="KOG1516">
    <property type="taxonomic scope" value="Eukaryota"/>
</dbReference>
<dbReference type="InterPro" id="IPR029058">
    <property type="entry name" value="AB_hydrolase_fold"/>
</dbReference>
<reference evidence="4" key="1">
    <citation type="submission" date="2015-05" db="UniProtKB">
        <authorList>
            <consortium name="EnsemblMetazoa"/>
        </authorList>
    </citation>
    <scope>IDENTIFICATION</scope>
</reference>
<sequence>MLYFLFLLTTYYCVHTPGIVVVSGWTIVDKSREVKLKQGDLVGLIAQPHNHHLNKVELYLGIPYAAPPVGSLRFMPPGSPPHWSGIKVADTLAPVCRQAKGIHYLKQKNDGVKRTAVVRIWFETG</sequence>
<protein>
    <submittedName>
        <fullName evidence="4">COesterase domain-containing protein</fullName>
    </submittedName>
</protein>
<dbReference type="EMBL" id="ACPB03019979">
    <property type="status" value="NOT_ANNOTATED_CDS"/>
    <property type="molecule type" value="Genomic_DNA"/>
</dbReference>